<evidence type="ECO:0008006" key="3">
    <source>
        <dbReference type="Google" id="ProtNLM"/>
    </source>
</evidence>
<dbReference type="EMBL" id="CP089977">
    <property type="protein sequence ID" value="UXZ04733.1"/>
    <property type="molecule type" value="Genomic_DNA"/>
</dbReference>
<dbReference type="Proteomes" id="UP001063782">
    <property type="component" value="Chromosome"/>
</dbReference>
<evidence type="ECO:0000313" key="2">
    <source>
        <dbReference type="Proteomes" id="UP001063782"/>
    </source>
</evidence>
<dbReference type="RefSeq" id="WP_263076226.1">
    <property type="nucleotide sequence ID" value="NZ_CP089977.1"/>
</dbReference>
<organism evidence="1 2">
    <name type="scientific">Moraxella nasicaprae</name>
    <dbReference type="NCBI Taxonomy" id="2904122"/>
    <lineage>
        <taxon>Bacteria</taxon>
        <taxon>Pseudomonadati</taxon>
        <taxon>Pseudomonadota</taxon>
        <taxon>Gammaproteobacteria</taxon>
        <taxon>Moraxellales</taxon>
        <taxon>Moraxellaceae</taxon>
        <taxon>Moraxella</taxon>
    </lineage>
</organism>
<sequence>MDKNLAIRLTIMDTLCLMGLTKHHQTNKKFWFWFKKYATKKTVRGELVKPLLSSQPQAS</sequence>
<gene>
    <name evidence="1" type="ORF">LU297_09255</name>
</gene>
<protein>
    <recommendedName>
        <fullName evidence="3">Transposase</fullName>
    </recommendedName>
</protein>
<keyword evidence="2" id="KW-1185">Reference proteome</keyword>
<proteinExistence type="predicted"/>
<accession>A0ABY6F3U0</accession>
<evidence type="ECO:0000313" key="1">
    <source>
        <dbReference type="EMBL" id="UXZ04733.1"/>
    </source>
</evidence>
<reference evidence="1" key="1">
    <citation type="submission" date="2021-12" db="EMBL/GenBank/DDBJ databases">
        <title>taxonomy of Moraxella sp. ZY201224.</title>
        <authorList>
            <person name="Li F."/>
        </authorList>
    </citation>
    <scope>NUCLEOTIDE SEQUENCE</scope>
    <source>
        <strain evidence="1">ZY201224</strain>
    </source>
</reference>
<name>A0ABY6F3U0_9GAMM</name>